<dbReference type="OrthoDB" id="4898680at2759"/>
<feature type="region of interest" description="Disordered" evidence="6">
    <location>
        <begin position="73"/>
        <end position="101"/>
    </location>
</feature>
<dbReference type="RefSeq" id="XP_025523037.1">
    <property type="nucleotide sequence ID" value="XM_025676240.1"/>
</dbReference>
<evidence type="ECO:0000313" key="8">
    <source>
        <dbReference type="EMBL" id="RAH77143.1"/>
    </source>
</evidence>
<gene>
    <name evidence="8" type="ORF">BO86DRAFT_441211</name>
</gene>
<comment type="subcellular location">
    <subcellularLocation>
        <location evidence="1">Nucleus</location>
    </subcellularLocation>
</comment>
<feature type="domain" description="Zn(2)-C6 fungal-type" evidence="7">
    <location>
        <begin position="10"/>
        <end position="42"/>
    </location>
</feature>
<evidence type="ECO:0000256" key="5">
    <source>
        <dbReference type="ARBA" id="ARBA00023242"/>
    </source>
</evidence>
<dbReference type="GeneID" id="37179933"/>
<reference evidence="8 9" key="1">
    <citation type="submission" date="2018-02" db="EMBL/GenBank/DDBJ databases">
        <title>The genomes of Aspergillus section Nigri reveals drivers in fungal speciation.</title>
        <authorList>
            <consortium name="DOE Joint Genome Institute"/>
            <person name="Vesth T.C."/>
            <person name="Nybo J."/>
            <person name="Theobald S."/>
            <person name="Brandl J."/>
            <person name="Frisvad J.C."/>
            <person name="Nielsen K.F."/>
            <person name="Lyhne E.K."/>
            <person name="Kogle M.E."/>
            <person name="Kuo A."/>
            <person name="Riley R."/>
            <person name="Clum A."/>
            <person name="Nolan M."/>
            <person name="Lipzen A."/>
            <person name="Salamov A."/>
            <person name="Henrissat B."/>
            <person name="Wiebenga A."/>
            <person name="De vries R.P."/>
            <person name="Grigoriev I.V."/>
            <person name="Mortensen U.H."/>
            <person name="Andersen M.R."/>
            <person name="Baker S.E."/>
        </authorList>
    </citation>
    <scope>NUCLEOTIDE SEQUENCE [LARGE SCALE GENOMIC DNA]</scope>
    <source>
        <strain evidence="8 9">CBS 114.51</strain>
    </source>
</reference>
<dbReference type="Pfam" id="PF00172">
    <property type="entry name" value="Zn_clus"/>
    <property type="match status" value="1"/>
</dbReference>
<dbReference type="PANTHER" id="PTHR31001:SF40">
    <property type="entry name" value="ZN(II)2CYS6 TRANSCRIPTION FACTOR (EUROFUNG)"/>
    <property type="match status" value="1"/>
</dbReference>
<evidence type="ECO:0000256" key="1">
    <source>
        <dbReference type="ARBA" id="ARBA00004123"/>
    </source>
</evidence>
<dbReference type="PANTHER" id="PTHR31001">
    <property type="entry name" value="UNCHARACTERIZED TRANSCRIPTIONAL REGULATORY PROTEIN"/>
    <property type="match status" value="1"/>
</dbReference>
<organism evidence="8 9">
    <name type="scientific">Aspergillus japonicus CBS 114.51</name>
    <dbReference type="NCBI Taxonomy" id="1448312"/>
    <lineage>
        <taxon>Eukaryota</taxon>
        <taxon>Fungi</taxon>
        <taxon>Dikarya</taxon>
        <taxon>Ascomycota</taxon>
        <taxon>Pezizomycotina</taxon>
        <taxon>Eurotiomycetes</taxon>
        <taxon>Eurotiomycetidae</taxon>
        <taxon>Eurotiales</taxon>
        <taxon>Aspergillaceae</taxon>
        <taxon>Aspergillus</taxon>
        <taxon>Aspergillus subgen. Circumdati</taxon>
    </lineage>
</organism>
<keyword evidence="4" id="KW-0804">Transcription</keyword>
<dbReference type="PROSITE" id="PS00463">
    <property type="entry name" value="ZN2_CY6_FUNGAL_1"/>
    <property type="match status" value="1"/>
</dbReference>
<protein>
    <submittedName>
        <fullName evidence="8">Putative fungal-specific transcription factor</fullName>
    </submittedName>
</protein>
<dbReference type="SMART" id="SM00066">
    <property type="entry name" value="GAL4"/>
    <property type="match status" value="1"/>
</dbReference>
<dbReference type="SUPFAM" id="SSF57701">
    <property type="entry name" value="Zn2/Cys6 DNA-binding domain"/>
    <property type="match status" value="1"/>
</dbReference>
<sequence>MLRRNGKPTSCEPCRLSKVRCDHATPICRRCQSRGNANQCYYHPAPLTRVKDAGIARVRMPPQRGAIHQSLLDAPDLSPTPELAAPDQPQTDTETKHGQDSEFLGSTSYLSVFKETPRGISGKANRSLYAEFEHWRTQHAYASSRLIRLASAVAFHRDQIEWYHRVSRFTVVPAPIILDSLDRVQAYIDRNPWDVTGKWKELYETITAATGRPLEVSRDMSAGDFYAQFTGPNLRWEFIALVFASSGISAMVRYPGHQVVALAHGETMTVETFMEEMVLAGNACIEISKQFGHVNDLILWARYMHAHLAMEVLGDTSERLYSLFGDLISNIYTIGLHHQPSRDVPFFLAETRKRMLAVTHRTDKNLATLMGRPPRLLHQYCDAAPPLDIADEDLFLDGPSLNAVLAALDDHGWHRASSFMPATVMRIRHFLSTLREQVLELSLGNKSAADYGDRVLKTYHLCQEILTQIPARFHYTADCWQTPESELMESLARILVQFDYQFSVLHLQRIRCKTRRANATADLMDTALQVLSMVMDLTRMFHSHEIQRQFACIYLSYGIPAAGILVTELHSHTLANRAFPAATPRSEIIRSLSVLLAWVQATPLPPSTTAVAARELTKVVSRLLDDALNHQPGVVAVGVGMGVGGAGPTGGEVLAPTVRESGDLLPPGLVEGFQLPSEALGVGLASEGFLSWLDELDLGLISGEGLV</sequence>
<dbReference type="GO" id="GO:0008270">
    <property type="term" value="F:zinc ion binding"/>
    <property type="evidence" value="ECO:0007669"/>
    <property type="project" value="InterPro"/>
</dbReference>
<evidence type="ECO:0000313" key="9">
    <source>
        <dbReference type="Proteomes" id="UP000249497"/>
    </source>
</evidence>
<dbReference type="AlphaFoldDB" id="A0A8T8WN73"/>
<evidence type="ECO:0000256" key="6">
    <source>
        <dbReference type="SAM" id="MobiDB-lite"/>
    </source>
</evidence>
<dbReference type="InterPro" id="IPR001138">
    <property type="entry name" value="Zn2Cys6_DnaBD"/>
</dbReference>
<accession>A0A8T8WN73</accession>
<evidence type="ECO:0000256" key="2">
    <source>
        <dbReference type="ARBA" id="ARBA00023015"/>
    </source>
</evidence>
<evidence type="ECO:0000256" key="4">
    <source>
        <dbReference type="ARBA" id="ARBA00023163"/>
    </source>
</evidence>
<proteinExistence type="predicted"/>
<evidence type="ECO:0000256" key="3">
    <source>
        <dbReference type="ARBA" id="ARBA00023125"/>
    </source>
</evidence>
<dbReference type="InterPro" id="IPR036864">
    <property type="entry name" value="Zn2-C6_fun-type_DNA-bd_sf"/>
</dbReference>
<dbReference type="GO" id="GO:0003677">
    <property type="term" value="F:DNA binding"/>
    <property type="evidence" value="ECO:0007669"/>
    <property type="project" value="UniProtKB-KW"/>
</dbReference>
<dbReference type="GO" id="GO:0000981">
    <property type="term" value="F:DNA-binding transcription factor activity, RNA polymerase II-specific"/>
    <property type="evidence" value="ECO:0007669"/>
    <property type="project" value="InterPro"/>
</dbReference>
<dbReference type="PROSITE" id="PS50048">
    <property type="entry name" value="ZN2_CY6_FUNGAL_2"/>
    <property type="match status" value="1"/>
</dbReference>
<dbReference type="GO" id="GO:0009893">
    <property type="term" value="P:positive regulation of metabolic process"/>
    <property type="evidence" value="ECO:0007669"/>
    <property type="project" value="UniProtKB-ARBA"/>
</dbReference>
<dbReference type="CDD" id="cd00067">
    <property type="entry name" value="GAL4"/>
    <property type="match status" value="1"/>
</dbReference>
<keyword evidence="2" id="KW-0805">Transcription regulation</keyword>
<dbReference type="Proteomes" id="UP000249497">
    <property type="component" value="Unassembled WGS sequence"/>
</dbReference>
<dbReference type="EMBL" id="KZ824848">
    <property type="protein sequence ID" value="RAH77143.1"/>
    <property type="molecule type" value="Genomic_DNA"/>
</dbReference>
<keyword evidence="9" id="KW-1185">Reference proteome</keyword>
<dbReference type="CDD" id="cd12148">
    <property type="entry name" value="fungal_TF_MHR"/>
    <property type="match status" value="1"/>
</dbReference>
<dbReference type="InterPro" id="IPR050613">
    <property type="entry name" value="Sec_Metabolite_Reg"/>
</dbReference>
<evidence type="ECO:0000259" key="7">
    <source>
        <dbReference type="PROSITE" id="PS50048"/>
    </source>
</evidence>
<keyword evidence="3" id="KW-0238">DNA-binding</keyword>
<keyword evidence="5" id="KW-0539">Nucleus</keyword>
<name>A0A8T8WN73_ASPJA</name>
<dbReference type="GO" id="GO:0005634">
    <property type="term" value="C:nucleus"/>
    <property type="evidence" value="ECO:0007669"/>
    <property type="project" value="UniProtKB-SubCell"/>
</dbReference>
<dbReference type="Gene3D" id="4.10.240.10">
    <property type="entry name" value="Zn(2)-C6 fungal-type DNA-binding domain"/>
    <property type="match status" value="1"/>
</dbReference>